<feature type="region of interest" description="Disordered" evidence="1">
    <location>
        <begin position="104"/>
        <end position="126"/>
    </location>
</feature>
<name>A0A179BJG3_ACIFR</name>
<protein>
    <recommendedName>
        <fullName evidence="4">Helix-turn-helix domain-containing protein</fullName>
    </recommendedName>
</protein>
<evidence type="ECO:0000313" key="2">
    <source>
        <dbReference type="EMBL" id="OAP91251.1"/>
    </source>
</evidence>
<reference evidence="2 3" key="1">
    <citation type="submission" date="2016-04" db="EMBL/GenBank/DDBJ databases">
        <title>Acidithiobacillus ferrooxidans genome sequencing and assembly.</title>
        <authorList>
            <person name="Zhou Z."/>
        </authorList>
    </citation>
    <scope>NUCLEOTIDE SEQUENCE [LARGE SCALE GENOMIC DNA]</scope>
    <source>
        <strain evidence="2 3">BY0502</strain>
    </source>
</reference>
<evidence type="ECO:0000256" key="1">
    <source>
        <dbReference type="SAM" id="MobiDB-lite"/>
    </source>
</evidence>
<evidence type="ECO:0008006" key="4">
    <source>
        <dbReference type="Google" id="ProtNLM"/>
    </source>
</evidence>
<feature type="region of interest" description="Disordered" evidence="1">
    <location>
        <begin position="208"/>
        <end position="240"/>
    </location>
</feature>
<feature type="compositionally biased region" description="Basic and acidic residues" evidence="1">
    <location>
        <begin position="216"/>
        <end position="226"/>
    </location>
</feature>
<proteinExistence type="predicted"/>
<dbReference type="InterPro" id="IPR036388">
    <property type="entry name" value="WH-like_DNA-bd_sf"/>
</dbReference>
<comment type="caution">
    <text evidence="2">The sequence shown here is derived from an EMBL/GenBank/DDBJ whole genome shotgun (WGS) entry which is preliminary data.</text>
</comment>
<evidence type="ECO:0000313" key="3">
    <source>
        <dbReference type="Proteomes" id="UP000078302"/>
    </source>
</evidence>
<dbReference type="Gene3D" id="1.10.10.10">
    <property type="entry name" value="Winged helix-like DNA-binding domain superfamily/Winged helix DNA-binding domain"/>
    <property type="match status" value="1"/>
</dbReference>
<keyword evidence="3" id="KW-1185">Reference proteome</keyword>
<sequence length="240" mass="26517">MAWTWKLHLPASTKLILLALADHSDDEGFCWPGIVGIAEKCNLSDRSVQRHIQNLITRGLLRVQERFRPDGSRASNLYYLQVSWGGDTVDRGVVTQSHQVVMRVSPLESSRNHQKETSGESSRETSHVRVISDALSLGRLGTKIPTREGALCAKLSELGVRAAPYMLVVQEMCARHSDEHILAATEIALEKKGSGIHIGYIAAMLKDPGKSSGESVKQKHTDDRSRLPRHAVGQSNLIRL</sequence>
<dbReference type="Pfam" id="PF13730">
    <property type="entry name" value="HTH_36"/>
    <property type="match status" value="1"/>
</dbReference>
<gene>
    <name evidence="2" type="ORF">A4H96_07730</name>
</gene>
<dbReference type="AlphaFoldDB" id="A0A179BJG3"/>
<dbReference type="Proteomes" id="UP000078302">
    <property type="component" value="Unassembled WGS sequence"/>
</dbReference>
<dbReference type="EMBL" id="LVXZ01000092">
    <property type="protein sequence ID" value="OAP91251.1"/>
    <property type="molecule type" value="Genomic_DNA"/>
</dbReference>
<organism evidence="2 3">
    <name type="scientific">Acidithiobacillus ferrooxidans</name>
    <name type="common">Thiobacillus ferrooxidans</name>
    <dbReference type="NCBI Taxonomy" id="920"/>
    <lineage>
        <taxon>Bacteria</taxon>
        <taxon>Pseudomonadati</taxon>
        <taxon>Pseudomonadota</taxon>
        <taxon>Acidithiobacillia</taxon>
        <taxon>Acidithiobacillales</taxon>
        <taxon>Acidithiobacillaceae</taxon>
        <taxon>Acidithiobacillus</taxon>
    </lineage>
</organism>
<accession>A0A179BJG3</accession>
<feature type="compositionally biased region" description="Basic and acidic residues" evidence="1">
    <location>
        <begin position="110"/>
        <end position="126"/>
    </location>
</feature>